<dbReference type="PANTHER" id="PTHR11264">
    <property type="entry name" value="URACIL-DNA GLYCOSYLASE"/>
    <property type="match status" value="1"/>
</dbReference>
<evidence type="ECO:0000256" key="4">
    <source>
        <dbReference type="ARBA" id="ARBA00012030"/>
    </source>
</evidence>
<dbReference type="NCBIfam" id="NF003588">
    <property type="entry name" value="PRK05254.1-1"/>
    <property type="match status" value="1"/>
</dbReference>
<evidence type="ECO:0000256" key="10">
    <source>
        <dbReference type="PROSITE-ProRule" id="PRU10072"/>
    </source>
</evidence>
<keyword evidence="9" id="KW-0963">Cytoplasm</keyword>
<keyword evidence="14" id="KW-1185">Reference proteome</keyword>
<feature type="domain" description="Uracil-DNA glycosylase-like" evidence="12">
    <location>
        <begin position="91"/>
        <end position="251"/>
    </location>
</feature>
<evidence type="ECO:0000256" key="2">
    <source>
        <dbReference type="ARBA" id="ARBA00002631"/>
    </source>
</evidence>
<dbReference type="InterPro" id="IPR005122">
    <property type="entry name" value="Uracil-DNA_glycosylase-like"/>
</dbReference>
<keyword evidence="8 9" id="KW-0234">DNA repair</keyword>
<dbReference type="NCBIfam" id="NF003592">
    <property type="entry name" value="PRK05254.1-5"/>
    <property type="match status" value="1"/>
</dbReference>
<dbReference type="SMART" id="SM00987">
    <property type="entry name" value="UreE_C"/>
    <property type="match status" value="1"/>
</dbReference>
<dbReference type="Pfam" id="PF03167">
    <property type="entry name" value="UDG"/>
    <property type="match status" value="1"/>
</dbReference>
<comment type="catalytic activity">
    <reaction evidence="1 9 11">
        <text>Hydrolyzes single-stranded DNA or mismatched double-stranded DNA and polynucleotides, releasing free uracil.</text>
        <dbReference type="EC" id="3.2.2.27"/>
    </reaction>
</comment>
<dbReference type="InterPro" id="IPR018085">
    <property type="entry name" value="Ura-DNA_Glyclase_AS"/>
</dbReference>
<dbReference type="GO" id="GO:0097510">
    <property type="term" value="P:base-excision repair, AP site formation via deaminated base removal"/>
    <property type="evidence" value="ECO:0007669"/>
    <property type="project" value="TreeGrafter"/>
</dbReference>
<feature type="active site" description="Proton acceptor" evidence="9 10">
    <location>
        <position position="106"/>
    </location>
</feature>
<dbReference type="Gene3D" id="3.40.470.10">
    <property type="entry name" value="Uracil-DNA glycosylase-like domain"/>
    <property type="match status" value="1"/>
</dbReference>
<dbReference type="EMBL" id="JACHXI010000015">
    <property type="protein sequence ID" value="MBB3104410.1"/>
    <property type="molecule type" value="Genomic_DNA"/>
</dbReference>
<dbReference type="FunFam" id="3.40.470.10:FF:000001">
    <property type="entry name" value="Uracil-DNA glycosylase"/>
    <property type="match status" value="1"/>
</dbReference>
<dbReference type="AlphaFoldDB" id="A0A839T6E0"/>
<dbReference type="EC" id="3.2.2.27" evidence="4 9"/>
<gene>
    <name evidence="9" type="primary">ung</name>
    <name evidence="13" type="ORF">FHR87_002826</name>
</gene>
<dbReference type="InterPro" id="IPR036895">
    <property type="entry name" value="Uracil-DNA_glycosylase-like_sf"/>
</dbReference>
<dbReference type="SMART" id="SM00986">
    <property type="entry name" value="UDG"/>
    <property type="match status" value="1"/>
</dbReference>
<evidence type="ECO:0000256" key="6">
    <source>
        <dbReference type="ARBA" id="ARBA00022763"/>
    </source>
</evidence>
<dbReference type="NCBIfam" id="TIGR00628">
    <property type="entry name" value="ung"/>
    <property type="match status" value="1"/>
</dbReference>
<dbReference type="HAMAP" id="MF_00148">
    <property type="entry name" value="UDG"/>
    <property type="match status" value="1"/>
</dbReference>
<evidence type="ECO:0000256" key="5">
    <source>
        <dbReference type="ARBA" id="ARBA00018429"/>
    </source>
</evidence>
<proteinExistence type="inferred from homology"/>
<keyword evidence="6 9" id="KW-0227">DNA damage</keyword>
<dbReference type="PANTHER" id="PTHR11264:SF0">
    <property type="entry name" value="URACIL-DNA GLYCOSYLASE"/>
    <property type="match status" value="1"/>
</dbReference>
<dbReference type="PROSITE" id="PS00130">
    <property type="entry name" value="U_DNA_GLYCOSYLASE"/>
    <property type="match status" value="1"/>
</dbReference>
<comment type="subcellular location">
    <subcellularLocation>
        <location evidence="9">Cytoplasm</location>
    </subcellularLocation>
</comment>
<accession>A0A839T6E0</accession>
<keyword evidence="7 9" id="KW-0378">Hydrolase</keyword>
<dbReference type="InterPro" id="IPR002043">
    <property type="entry name" value="UDG_fam1"/>
</dbReference>
<sequence>MSSNFRVAFLAACRLFNFCRLTRVTFFNLASLFEVPMIQEDRIKLEPGWKAVLLKEFQQPYMQALSDFLRQEKAAGKVIYPPGPLIFNALDSTPLDKVKVVILGQDPYHGPGQAHGLCFSVQPGVPAPPSLQNIYKELKRDLNIDIPRHGYLQHWAEQGVLLLNTSLTVEQGRPGSHAQAGWQRFTDRIIEIVSNERPHLVFMLWGAHAQGKARLIDPTRHLLLKSAHPSPLSAHRGFLGNGHFGRANQFLEQHGMQPIDWSLPEQV</sequence>
<organism evidence="13 14">
    <name type="scientific">Azomonas macrocytogenes</name>
    <name type="common">Azotobacter macrocytogenes</name>
    <dbReference type="NCBI Taxonomy" id="69962"/>
    <lineage>
        <taxon>Bacteria</taxon>
        <taxon>Pseudomonadati</taxon>
        <taxon>Pseudomonadota</taxon>
        <taxon>Gammaproteobacteria</taxon>
        <taxon>Pseudomonadales</taxon>
        <taxon>Pseudomonadaceae</taxon>
        <taxon>Azomonas</taxon>
    </lineage>
</organism>
<dbReference type="SUPFAM" id="SSF52141">
    <property type="entry name" value="Uracil-DNA glycosylase-like"/>
    <property type="match status" value="1"/>
</dbReference>
<keyword evidence="13" id="KW-0326">Glycosidase</keyword>
<comment type="caution">
    <text evidence="13">The sequence shown here is derived from an EMBL/GenBank/DDBJ whole genome shotgun (WGS) entry which is preliminary data.</text>
</comment>
<evidence type="ECO:0000256" key="11">
    <source>
        <dbReference type="RuleBase" id="RU003780"/>
    </source>
</evidence>
<evidence type="ECO:0000313" key="13">
    <source>
        <dbReference type="EMBL" id="MBB3104410.1"/>
    </source>
</evidence>
<dbReference type="CDD" id="cd10027">
    <property type="entry name" value="UDG-F1-like"/>
    <property type="match status" value="1"/>
</dbReference>
<dbReference type="Proteomes" id="UP000549250">
    <property type="component" value="Unassembled WGS sequence"/>
</dbReference>
<dbReference type="GO" id="GO:0004844">
    <property type="term" value="F:uracil DNA N-glycosylase activity"/>
    <property type="evidence" value="ECO:0007669"/>
    <property type="project" value="UniProtKB-UniRule"/>
</dbReference>
<evidence type="ECO:0000256" key="1">
    <source>
        <dbReference type="ARBA" id="ARBA00001400"/>
    </source>
</evidence>
<comment type="function">
    <text evidence="2 9 11">Excises uracil residues from the DNA which can arise as a result of misincorporation of dUMP residues by DNA polymerase or due to deamination of cytosine.</text>
</comment>
<evidence type="ECO:0000256" key="7">
    <source>
        <dbReference type="ARBA" id="ARBA00022801"/>
    </source>
</evidence>
<evidence type="ECO:0000256" key="3">
    <source>
        <dbReference type="ARBA" id="ARBA00008184"/>
    </source>
</evidence>
<evidence type="ECO:0000313" key="14">
    <source>
        <dbReference type="Proteomes" id="UP000549250"/>
    </source>
</evidence>
<evidence type="ECO:0000256" key="9">
    <source>
        <dbReference type="HAMAP-Rule" id="MF_00148"/>
    </source>
</evidence>
<dbReference type="GO" id="GO:0005737">
    <property type="term" value="C:cytoplasm"/>
    <property type="evidence" value="ECO:0007669"/>
    <property type="project" value="UniProtKB-SubCell"/>
</dbReference>
<name>A0A839T6E0_AZOMA</name>
<dbReference type="NCBIfam" id="NF003589">
    <property type="entry name" value="PRK05254.1-2"/>
    <property type="match status" value="1"/>
</dbReference>
<protein>
    <recommendedName>
        <fullName evidence="5 9">Uracil-DNA glycosylase</fullName>
        <shortName evidence="9">UDG</shortName>
        <ecNumber evidence="4 9">3.2.2.27</ecNumber>
    </recommendedName>
</protein>
<comment type="similarity">
    <text evidence="3 9 11">Belongs to the uracil-DNA glycosylase (UDG) superfamily. UNG family.</text>
</comment>
<evidence type="ECO:0000256" key="8">
    <source>
        <dbReference type="ARBA" id="ARBA00023204"/>
    </source>
</evidence>
<evidence type="ECO:0000259" key="12">
    <source>
        <dbReference type="SMART" id="SM00986"/>
    </source>
</evidence>
<reference evidence="13 14" key="1">
    <citation type="submission" date="2020-08" db="EMBL/GenBank/DDBJ databases">
        <title>Genomic Encyclopedia of Type Strains, Phase III (KMG-III): the genomes of soil and plant-associated and newly described type strains.</title>
        <authorList>
            <person name="Whitman W."/>
        </authorList>
    </citation>
    <scope>NUCLEOTIDE SEQUENCE [LARGE SCALE GENOMIC DNA]</scope>
    <source>
        <strain evidence="13 14">CECT 4462</strain>
    </source>
</reference>
<dbReference type="NCBIfam" id="NF003591">
    <property type="entry name" value="PRK05254.1-4"/>
    <property type="match status" value="1"/>
</dbReference>